<dbReference type="Proteomes" id="UP000814243">
    <property type="component" value="Unassembled WGS sequence"/>
</dbReference>
<proteinExistence type="predicted"/>
<feature type="coiled-coil region" evidence="1">
    <location>
        <begin position="79"/>
        <end position="106"/>
    </location>
</feature>
<evidence type="ECO:0000313" key="2">
    <source>
        <dbReference type="EMBL" id="KAH9636286.1"/>
    </source>
</evidence>
<evidence type="ECO:0000313" key="3">
    <source>
        <dbReference type="Proteomes" id="UP000814243"/>
    </source>
</evidence>
<protein>
    <submittedName>
        <fullName evidence="2">Uncharacterized protein</fullName>
    </submittedName>
</protein>
<reference evidence="2" key="1">
    <citation type="journal article" date="2021" name="G3 (Bethesda)">
        <title>Genome and transcriptome analysis of the beet armyworm Spodoptera exigua reveals targets for pest control. .</title>
        <authorList>
            <person name="Simon S."/>
            <person name="Breeschoten T."/>
            <person name="Jansen H.J."/>
            <person name="Dirks R.P."/>
            <person name="Schranz M.E."/>
            <person name="Ros V.I.D."/>
        </authorList>
    </citation>
    <scope>NUCLEOTIDE SEQUENCE</scope>
    <source>
        <strain evidence="2">TB_SE_WUR_2020</strain>
    </source>
</reference>
<accession>A0A922SFV9</accession>
<keyword evidence="1" id="KW-0175">Coiled coil</keyword>
<dbReference type="EMBL" id="JACEFF010000510">
    <property type="protein sequence ID" value="KAH9636286.1"/>
    <property type="molecule type" value="Genomic_DNA"/>
</dbReference>
<organism evidence="2 3">
    <name type="scientific">Spodoptera exigua</name>
    <name type="common">Beet armyworm</name>
    <name type="synonym">Noctua fulgens</name>
    <dbReference type="NCBI Taxonomy" id="7107"/>
    <lineage>
        <taxon>Eukaryota</taxon>
        <taxon>Metazoa</taxon>
        <taxon>Ecdysozoa</taxon>
        <taxon>Arthropoda</taxon>
        <taxon>Hexapoda</taxon>
        <taxon>Insecta</taxon>
        <taxon>Pterygota</taxon>
        <taxon>Neoptera</taxon>
        <taxon>Endopterygota</taxon>
        <taxon>Lepidoptera</taxon>
        <taxon>Glossata</taxon>
        <taxon>Ditrysia</taxon>
        <taxon>Noctuoidea</taxon>
        <taxon>Noctuidae</taxon>
        <taxon>Amphipyrinae</taxon>
        <taxon>Spodoptera</taxon>
    </lineage>
</organism>
<evidence type="ECO:0000256" key="1">
    <source>
        <dbReference type="SAM" id="Coils"/>
    </source>
</evidence>
<comment type="caution">
    <text evidence="2">The sequence shown here is derived from an EMBL/GenBank/DDBJ whole genome shotgun (WGS) entry which is preliminary data.</text>
</comment>
<name>A0A922SFV9_SPOEX</name>
<dbReference type="AlphaFoldDB" id="A0A922SFV9"/>
<sequence length="118" mass="13369">MKATIKSKFSNLQVENSGKVSHTGKNVRLKEFVLMLWLGSNVSSVLACCYEDKPRADVCESQWSTGDVSNIISVCPQEFATLTKELNQAREQLLEREEEISELKAERNNTRVSLSRNF</sequence>
<gene>
    <name evidence="2" type="ORF">HF086_009482</name>
</gene>